<proteinExistence type="predicted"/>
<dbReference type="SUPFAM" id="SSF57667">
    <property type="entry name" value="beta-beta-alpha zinc fingers"/>
    <property type="match status" value="4"/>
</dbReference>
<feature type="domain" description="C2H2-type" evidence="7">
    <location>
        <begin position="421"/>
        <end position="449"/>
    </location>
</feature>
<keyword evidence="3 5" id="KW-0863">Zinc-finger</keyword>
<evidence type="ECO:0000313" key="8">
    <source>
        <dbReference type="EMBL" id="ODM91564.1"/>
    </source>
</evidence>
<name>A0A1D2MF90_ORCCI</name>
<dbReference type="PROSITE" id="PS50157">
    <property type="entry name" value="ZINC_FINGER_C2H2_2"/>
    <property type="match status" value="4"/>
</dbReference>
<dbReference type="Gene3D" id="3.30.160.60">
    <property type="entry name" value="Classic Zinc Finger"/>
    <property type="match status" value="4"/>
</dbReference>
<dbReference type="GO" id="GO:0000981">
    <property type="term" value="F:DNA-binding transcription factor activity, RNA polymerase II-specific"/>
    <property type="evidence" value="ECO:0007669"/>
    <property type="project" value="TreeGrafter"/>
</dbReference>
<keyword evidence="4" id="KW-0862">Zinc</keyword>
<dbReference type="FunFam" id="3.30.160.60:FF:000100">
    <property type="entry name" value="Zinc finger 45-like"/>
    <property type="match status" value="1"/>
</dbReference>
<feature type="region of interest" description="Disordered" evidence="6">
    <location>
        <begin position="64"/>
        <end position="139"/>
    </location>
</feature>
<evidence type="ECO:0000256" key="5">
    <source>
        <dbReference type="PROSITE-ProRule" id="PRU00042"/>
    </source>
</evidence>
<dbReference type="AlphaFoldDB" id="A0A1D2MF90"/>
<accession>A0A1D2MF90</accession>
<dbReference type="GO" id="GO:0008270">
    <property type="term" value="F:zinc ion binding"/>
    <property type="evidence" value="ECO:0007669"/>
    <property type="project" value="UniProtKB-KW"/>
</dbReference>
<keyword evidence="1" id="KW-0479">Metal-binding</keyword>
<dbReference type="PROSITE" id="PS00028">
    <property type="entry name" value="ZINC_FINGER_C2H2_1"/>
    <property type="match status" value="4"/>
</dbReference>
<keyword evidence="9" id="KW-1185">Reference proteome</keyword>
<evidence type="ECO:0000256" key="2">
    <source>
        <dbReference type="ARBA" id="ARBA00022737"/>
    </source>
</evidence>
<organism evidence="8 9">
    <name type="scientific">Orchesella cincta</name>
    <name type="common">Springtail</name>
    <name type="synonym">Podura cincta</name>
    <dbReference type="NCBI Taxonomy" id="48709"/>
    <lineage>
        <taxon>Eukaryota</taxon>
        <taxon>Metazoa</taxon>
        <taxon>Ecdysozoa</taxon>
        <taxon>Arthropoda</taxon>
        <taxon>Hexapoda</taxon>
        <taxon>Collembola</taxon>
        <taxon>Entomobryomorpha</taxon>
        <taxon>Entomobryoidea</taxon>
        <taxon>Orchesellidae</taxon>
        <taxon>Orchesellinae</taxon>
        <taxon>Orchesella</taxon>
    </lineage>
</organism>
<feature type="domain" description="C2H2-type" evidence="7">
    <location>
        <begin position="392"/>
        <end position="420"/>
    </location>
</feature>
<dbReference type="Pfam" id="PF00096">
    <property type="entry name" value="zf-C2H2"/>
    <property type="match status" value="3"/>
</dbReference>
<dbReference type="PANTHER" id="PTHR24409">
    <property type="entry name" value="ZINC FINGER PROTEIN 142"/>
    <property type="match status" value="1"/>
</dbReference>
<dbReference type="InterPro" id="IPR013087">
    <property type="entry name" value="Znf_C2H2_type"/>
</dbReference>
<feature type="domain" description="C2H2-type" evidence="7">
    <location>
        <begin position="257"/>
        <end position="284"/>
    </location>
</feature>
<dbReference type="Proteomes" id="UP000094527">
    <property type="component" value="Unassembled WGS sequence"/>
</dbReference>
<dbReference type="EMBL" id="LJIJ01001501">
    <property type="protein sequence ID" value="ODM91564.1"/>
    <property type="molecule type" value="Genomic_DNA"/>
</dbReference>
<dbReference type="InterPro" id="IPR036236">
    <property type="entry name" value="Znf_C2H2_sf"/>
</dbReference>
<evidence type="ECO:0000313" key="9">
    <source>
        <dbReference type="Proteomes" id="UP000094527"/>
    </source>
</evidence>
<comment type="caution">
    <text evidence="8">The sequence shown here is derived from an EMBL/GenBank/DDBJ whole genome shotgun (WGS) entry which is preliminary data.</text>
</comment>
<sequence length="524" mass="60740">MRLDSTRQLDQLRNLLMEKCQIKKRKILPDVRVKRMRITPFVASHHATQSEFQVEYIMVERDEESIQTPAPHQDHDDYDIGLPSPDPPSSPQPGRSEDTTPGELPRDIQHALDLLPTKNDLKPKKKYKKKLPDVAPLPKRRKTVLNNSYAEVDDFIDLPPAPSSFSSKKKQKLEKEDDEYVPPEEKEPQYSKGRRIRAPGKDKKEVKAQKITFFQCQLIRFEEGGDASFKCSKCDAVLQNRWDILRAHVVKEHTDRIVCALCGKHFGRLSNLRSHMDKHKKAGKPSPKTPCDVCGRPCSVPYLKDHMWTHYSEEDKIEALARGEKLPFRKNKNFQCDQCEKGFYSMGTLEAHIKEVHEGIAVTHKRRLCTICGANVRNLVFHMKQIHGEKKFVCVICDKKFVSQHNLKAHQFHKHGTEKPFQCSECGKGFKCPNALKQHHTNIHVNAKVYQCEFCPMKFTQKKVWYERHLVKQHGVEMQQREEVVMEDEQDVKVGEEQLQPVNLCQQNLSNVGVIQMPNPHFFY</sequence>
<dbReference type="SMART" id="SM00355">
    <property type="entry name" value="ZnF_C2H2"/>
    <property type="match status" value="8"/>
</dbReference>
<feature type="domain" description="C2H2-type" evidence="7">
    <location>
        <begin position="334"/>
        <end position="359"/>
    </location>
</feature>
<dbReference type="OMA" id="EYIMVER"/>
<dbReference type="OrthoDB" id="6077919at2759"/>
<dbReference type="PANTHER" id="PTHR24409:SF295">
    <property type="entry name" value="AZ2-RELATED"/>
    <property type="match status" value="1"/>
</dbReference>
<evidence type="ECO:0000259" key="7">
    <source>
        <dbReference type="PROSITE" id="PS50157"/>
    </source>
</evidence>
<evidence type="ECO:0000256" key="3">
    <source>
        <dbReference type="ARBA" id="ARBA00022771"/>
    </source>
</evidence>
<reference evidence="8 9" key="1">
    <citation type="journal article" date="2016" name="Genome Biol. Evol.">
        <title>Gene Family Evolution Reflects Adaptation to Soil Environmental Stressors in the Genome of the Collembolan Orchesella cincta.</title>
        <authorList>
            <person name="Faddeeva-Vakhrusheva A."/>
            <person name="Derks M.F."/>
            <person name="Anvar S.Y."/>
            <person name="Agamennone V."/>
            <person name="Suring W."/>
            <person name="Smit S."/>
            <person name="van Straalen N.M."/>
            <person name="Roelofs D."/>
        </authorList>
    </citation>
    <scope>NUCLEOTIDE SEQUENCE [LARGE SCALE GENOMIC DNA]</scope>
    <source>
        <tissue evidence="8">Mixed pool</tissue>
    </source>
</reference>
<evidence type="ECO:0000256" key="1">
    <source>
        <dbReference type="ARBA" id="ARBA00022723"/>
    </source>
</evidence>
<protein>
    <submittedName>
        <fullName evidence="8">Putative zinc finger protein</fullName>
    </submittedName>
</protein>
<feature type="region of interest" description="Disordered" evidence="6">
    <location>
        <begin position="156"/>
        <end position="202"/>
    </location>
</feature>
<dbReference type="GO" id="GO:0005634">
    <property type="term" value="C:nucleus"/>
    <property type="evidence" value="ECO:0007669"/>
    <property type="project" value="TreeGrafter"/>
</dbReference>
<dbReference type="STRING" id="48709.A0A1D2MF90"/>
<evidence type="ECO:0000256" key="6">
    <source>
        <dbReference type="SAM" id="MobiDB-lite"/>
    </source>
</evidence>
<evidence type="ECO:0000256" key="4">
    <source>
        <dbReference type="ARBA" id="ARBA00022833"/>
    </source>
</evidence>
<gene>
    <name evidence="8" type="ORF">Ocin01_15114</name>
</gene>
<dbReference type="GO" id="GO:0000977">
    <property type="term" value="F:RNA polymerase II transcription regulatory region sequence-specific DNA binding"/>
    <property type="evidence" value="ECO:0007669"/>
    <property type="project" value="TreeGrafter"/>
</dbReference>
<keyword evidence="2" id="KW-0677">Repeat</keyword>